<evidence type="ECO:0000313" key="3">
    <source>
        <dbReference type="EMBL" id="MCG2613002.1"/>
    </source>
</evidence>
<keyword evidence="3" id="KW-0489">Methyltransferase</keyword>
<proteinExistence type="predicted"/>
<keyword evidence="4" id="KW-1185">Reference proteome</keyword>
<dbReference type="InterPro" id="IPR050447">
    <property type="entry name" value="Erg6_SMT_methyltransf"/>
</dbReference>
<protein>
    <submittedName>
        <fullName evidence="3">Methyltransferase domain-containing protein</fullName>
    </submittedName>
</protein>
<dbReference type="InterPro" id="IPR029063">
    <property type="entry name" value="SAM-dependent_MTases_sf"/>
</dbReference>
<evidence type="ECO:0000313" key="4">
    <source>
        <dbReference type="Proteomes" id="UP001165367"/>
    </source>
</evidence>
<feature type="domain" description="Methyltransferase type 11" evidence="2">
    <location>
        <begin position="127"/>
        <end position="197"/>
    </location>
</feature>
<gene>
    <name evidence="3" type="ORF">LZZ85_01880</name>
</gene>
<dbReference type="GO" id="GO:0032259">
    <property type="term" value="P:methylation"/>
    <property type="evidence" value="ECO:0007669"/>
    <property type="project" value="UniProtKB-KW"/>
</dbReference>
<dbReference type="RefSeq" id="WP_237868227.1">
    <property type="nucleotide sequence ID" value="NZ_JAKLTR010000001.1"/>
</dbReference>
<dbReference type="PANTHER" id="PTHR44068:SF11">
    <property type="entry name" value="GERANYL DIPHOSPHATE 2-C-METHYLTRANSFERASE"/>
    <property type="match status" value="1"/>
</dbReference>
<comment type="caution">
    <text evidence="3">The sequence shown here is derived from an EMBL/GenBank/DDBJ whole genome shotgun (WGS) entry which is preliminary data.</text>
</comment>
<dbReference type="InterPro" id="IPR013216">
    <property type="entry name" value="Methyltransf_11"/>
</dbReference>
<dbReference type="Gene3D" id="3.40.50.150">
    <property type="entry name" value="Vaccinia Virus protein VP39"/>
    <property type="match status" value="1"/>
</dbReference>
<dbReference type="SUPFAM" id="SSF53335">
    <property type="entry name" value="S-adenosyl-L-methionine-dependent methyltransferases"/>
    <property type="match status" value="1"/>
</dbReference>
<reference evidence="3" key="1">
    <citation type="submission" date="2022-01" db="EMBL/GenBank/DDBJ databases">
        <authorList>
            <person name="Jo J.-H."/>
            <person name="Im W.-T."/>
        </authorList>
    </citation>
    <scope>NUCLEOTIDE SEQUENCE</scope>
    <source>
        <strain evidence="3">NA20</strain>
    </source>
</reference>
<keyword evidence="1" id="KW-0808">Transferase</keyword>
<dbReference type="CDD" id="cd02440">
    <property type="entry name" value="AdoMet_MTases"/>
    <property type="match status" value="1"/>
</dbReference>
<name>A0ABS9KKZ8_9BACT</name>
<dbReference type="GO" id="GO:0008168">
    <property type="term" value="F:methyltransferase activity"/>
    <property type="evidence" value="ECO:0007669"/>
    <property type="project" value="UniProtKB-KW"/>
</dbReference>
<evidence type="ECO:0000256" key="1">
    <source>
        <dbReference type="ARBA" id="ARBA00022679"/>
    </source>
</evidence>
<accession>A0ABS9KKZ8</accession>
<sequence>MKEQLKSILKSIGVYHPLQSLYRSILRNFENLRYKITYNRYKGKGYTCNFCNATYSKFVPEYPSQEISNAIYTNKVIAGYGENVFCPNCLSKNRERLVKDVLDNFIHFQEKKILHFSPEKHLFRYLKPLSDITTIDIFPGFYKYIDKKIIYGDATDLRFADNSFDIVIANHILEHIPDDRKAMKEIHRVLLKGGVALLQCPWSVSLAKTIEDPSINDKAKQAELYGQADHVRIYTLEDYIERLKHSGFTVRTIPYEELLQFSRHATQVGEPVVLAYKGNA</sequence>
<dbReference type="Pfam" id="PF08241">
    <property type="entry name" value="Methyltransf_11"/>
    <property type="match status" value="1"/>
</dbReference>
<dbReference type="EMBL" id="JAKLTR010000001">
    <property type="protein sequence ID" value="MCG2613002.1"/>
    <property type="molecule type" value="Genomic_DNA"/>
</dbReference>
<dbReference type="PANTHER" id="PTHR44068">
    <property type="entry name" value="ZGC:194242"/>
    <property type="match status" value="1"/>
</dbReference>
<evidence type="ECO:0000259" key="2">
    <source>
        <dbReference type="Pfam" id="PF08241"/>
    </source>
</evidence>
<dbReference type="Proteomes" id="UP001165367">
    <property type="component" value="Unassembled WGS sequence"/>
</dbReference>
<organism evidence="3 4">
    <name type="scientific">Terrimonas ginsenosidimutans</name>
    <dbReference type="NCBI Taxonomy" id="2908004"/>
    <lineage>
        <taxon>Bacteria</taxon>
        <taxon>Pseudomonadati</taxon>
        <taxon>Bacteroidota</taxon>
        <taxon>Chitinophagia</taxon>
        <taxon>Chitinophagales</taxon>
        <taxon>Chitinophagaceae</taxon>
        <taxon>Terrimonas</taxon>
    </lineage>
</organism>